<dbReference type="Proteomes" id="UP001177670">
    <property type="component" value="Unassembled WGS sequence"/>
</dbReference>
<evidence type="ECO:0000313" key="2">
    <source>
        <dbReference type="EMBL" id="KAK1134207.1"/>
    </source>
</evidence>
<accession>A0AA40GAV0</accession>
<proteinExistence type="predicted"/>
<comment type="caution">
    <text evidence="2">The sequence shown here is derived from an EMBL/GenBank/DDBJ whole genome shotgun (WGS) entry which is preliminary data.</text>
</comment>
<name>A0AA40GAV0_9HYME</name>
<sequence>MKKDRVEKGRSRGGLWVMLRDETPRGFIEERRGEKEKREKSEGREEKEREMQKLALL</sequence>
<organism evidence="2 3">
    <name type="scientific">Melipona bicolor</name>
    <dbReference type="NCBI Taxonomy" id="60889"/>
    <lineage>
        <taxon>Eukaryota</taxon>
        <taxon>Metazoa</taxon>
        <taxon>Ecdysozoa</taxon>
        <taxon>Arthropoda</taxon>
        <taxon>Hexapoda</taxon>
        <taxon>Insecta</taxon>
        <taxon>Pterygota</taxon>
        <taxon>Neoptera</taxon>
        <taxon>Endopterygota</taxon>
        <taxon>Hymenoptera</taxon>
        <taxon>Apocrita</taxon>
        <taxon>Aculeata</taxon>
        <taxon>Apoidea</taxon>
        <taxon>Anthophila</taxon>
        <taxon>Apidae</taxon>
        <taxon>Melipona</taxon>
    </lineage>
</organism>
<keyword evidence="3" id="KW-1185">Reference proteome</keyword>
<dbReference type="AlphaFoldDB" id="A0AA40GAV0"/>
<protein>
    <submittedName>
        <fullName evidence="2">Uncharacterized protein</fullName>
    </submittedName>
</protein>
<reference evidence="2" key="1">
    <citation type="submission" date="2021-10" db="EMBL/GenBank/DDBJ databases">
        <title>Melipona bicolor Genome sequencing and assembly.</title>
        <authorList>
            <person name="Araujo N.S."/>
            <person name="Arias M.C."/>
        </authorList>
    </citation>
    <scope>NUCLEOTIDE SEQUENCE</scope>
    <source>
        <strain evidence="2">USP_2M_L1-L4_2017</strain>
        <tissue evidence="2">Whole body</tissue>
    </source>
</reference>
<dbReference type="EMBL" id="JAHYIQ010000003">
    <property type="protein sequence ID" value="KAK1134207.1"/>
    <property type="molecule type" value="Genomic_DNA"/>
</dbReference>
<feature type="region of interest" description="Disordered" evidence="1">
    <location>
        <begin position="27"/>
        <end position="57"/>
    </location>
</feature>
<evidence type="ECO:0000256" key="1">
    <source>
        <dbReference type="SAM" id="MobiDB-lite"/>
    </source>
</evidence>
<evidence type="ECO:0000313" key="3">
    <source>
        <dbReference type="Proteomes" id="UP001177670"/>
    </source>
</evidence>
<gene>
    <name evidence="2" type="ORF">K0M31_011989</name>
</gene>